<dbReference type="Proteomes" id="UP000726737">
    <property type="component" value="Unassembled WGS sequence"/>
</dbReference>
<accession>A0A9P6PYR7</accession>
<dbReference type="GO" id="GO:0061024">
    <property type="term" value="P:membrane organization"/>
    <property type="evidence" value="ECO:0007669"/>
    <property type="project" value="TreeGrafter"/>
</dbReference>
<keyword evidence="8" id="KW-1185">Reference proteome</keyword>
<dbReference type="PANTHER" id="PTHR12703:SF4">
    <property type="entry name" value="TRANSMEMBRANE PROTEIN 33"/>
    <property type="match status" value="1"/>
</dbReference>
<dbReference type="PANTHER" id="PTHR12703">
    <property type="entry name" value="TRANSMEMBRANE PROTEIN 33"/>
    <property type="match status" value="1"/>
</dbReference>
<evidence type="ECO:0000256" key="1">
    <source>
        <dbReference type="ARBA" id="ARBA00004141"/>
    </source>
</evidence>
<feature type="transmembrane region" description="Helical" evidence="6">
    <location>
        <begin position="21"/>
        <end position="39"/>
    </location>
</feature>
<dbReference type="GO" id="GO:0071786">
    <property type="term" value="P:endoplasmic reticulum tubular network organization"/>
    <property type="evidence" value="ECO:0007669"/>
    <property type="project" value="TreeGrafter"/>
</dbReference>
<proteinExistence type="inferred from homology"/>
<dbReference type="OrthoDB" id="5581259at2759"/>
<evidence type="ECO:0000256" key="6">
    <source>
        <dbReference type="SAM" id="Phobius"/>
    </source>
</evidence>
<dbReference type="InterPro" id="IPR051645">
    <property type="entry name" value="PER33/POM33_regulator"/>
</dbReference>
<evidence type="ECO:0008006" key="9">
    <source>
        <dbReference type="Google" id="ProtNLM"/>
    </source>
</evidence>
<keyword evidence="5 6" id="KW-0472">Membrane</keyword>
<feature type="transmembrane region" description="Helical" evidence="6">
    <location>
        <begin position="150"/>
        <end position="171"/>
    </location>
</feature>
<comment type="similarity">
    <text evidence="2">Belongs to the PER33/POM33 family.</text>
</comment>
<keyword evidence="3 6" id="KW-0812">Transmembrane</keyword>
<dbReference type="InterPro" id="IPR005344">
    <property type="entry name" value="TMEM33/Pom33"/>
</dbReference>
<dbReference type="EMBL" id="JAAAJA010000335">
    <property type="protein sequence ID" value="KAG0255720.1"/>
    <property type="molecule type" value="Genomic_DNA"/>
</dbReference>
<comment type="caution">
    <text evidence="7">The sequence shown here is derived from an EMBL/GenBank/DDBJ whole genome shotgun (WGS) entry which is preliminary data.</text>
</comment>
<dbReference type="AlphaFoldDB" id="A0A9P6PYR7"/>
<feature type="transmembrane region" description="Helical" evidence="6">
    <location>
        <begin position="51"/>
        <end position="69"/>
    </location>
</feature>
<dbReference type="Pfam" id="PF03661">
    <property type="entry name" value="TMEM33_Pom33"/>
    <property type="match status" value="1"/>
</dbReference>
<feature type="transmembrane region" description="Helical" evidence="6">
    <location>
        <begin position="177"/>
        <end position="193"/>
    </location>
</feature>
<organism evidence="7 8">
    <name type="scientific">Mortierella polycephala</name>
    <dbReference type="NCBI Taxonomy" id="41804"/>
    <lineage>
        <taxon>Eukaryota</taxon>
        <taxon>Fungi</taxon>
        <taxon>Fungi incertae sedis</taxon>
        <taxon>Mucoromycota</taxon>
        <taxon>Mortierellomycotina</taxon>
        <taxon>Mortierellomycetes</taxon>
        <taxon>Mortierellales</taxon>
        <taxon>Mortierellaceae</taxon>
        <taxon>Mortierella</taxon>
    </lineage>
</organism>
<dbReference type="GO" id="GO:0016020">
    <property type="term" value="C:membrane"/>
    <property type="evidence" value="ECO:0007669"/>
    <property type="project" value="UniProtKB-SubCell"/>
</dbReference>
<sequence>MPTNSSTPKPQLQTLVKSPQFAWWLGHVTLLVCSAIYLPYSLTFNSKSGSIWYSGALLGALVSYGVVAYKSFPEIKLEAQFLQSVFVEENIQYLLLAFFWWRSTPRLVALIPYMVYALFNALNYARINLMPEGALALKIKNWTELNHDQAMLLVAYVEIIGVMGTLVLQGLTFQGSLLWPIVYAFFLRFRYFFSLHTRAAFAALRTRLDAKVVGNPKIPPKAIMAYEVARGAVIRFGMAAVKQPTASQ</sequence>
<reference evidence="7" key="1">
    <citation type="journal article" date="2020" name="Fungal Divers.">
        <title>Resolving the Mortierellaceae phylogeny through synthesis of multi-gene phylogenetics and phylogenomics.</title>
        <authorList>
            <person name="Vandepol N."/>
            <person name="Liber J."/>
            <person name="Desiro A."/>
            <person name="Na H."/>
            <person name="Kennedy M."/>
            <person name="Barry K."/>
            <person name="Grigoriev I.V."/>
            <person name="Miller A.N."/>
            <person name="O'Donnell K."/>
            <person name="Stajich J.E."/>
            <person name="Bonito G."/>
        </authorList>
    </citation>
    <scope>NUCLEOTIDE SEQUENCE</scope>
    <source>
        <strain evidence="7">KOD948</strain>
    </source>
</reference>
<feature type="transmembrane region" description="Helical" evidence="6">
    <location>
        <begin position="107"/>
        <end position="129"/>
    </location>
</feature>
<evidence type="ECO:0000256" key="4">
    <source>
        <dbReference type="ARBA" id="ARBA00022989"/>
    </source>
</evidence>
<evidence type="ECO:0000256" key="2">
    <source>
        <dbReference type="ARBA" id="ARBA00007322"/>
    </source>
</evidence>
<protein>
    <recommendedName>
        <fullName evidence="9">Tetra-spanning protein 1</fullName>
    </recommendedName>
</protein>
<evidence type="ECO:0000313" key="8">
    <source>
        <dbReference type="Proteomes" id="UP000726737"/>
    </source>
</evidence>
<dbReference type="GO" id="GO:0005783">
    <property type="term" value="C:endoplasmic reticulum"/>
    <property type="evidence" value="ECO:0007669"/>
    <property type="project" value="TreeGrafter"/>
</dbReference>
<name>A0A9P6PYR7_9FUNG</name>
<gene>
    <name evidence="7" type="ORF">BG011_004961</name>
</gene>
<evidence type="ECO:0000256" key="5">
    <source>
        <dbReference type="ARBA" id="ARBA00023136"/>
    </source>
</evidence>
<keyword evidence="4 6" id="KW-1133">Transmembrane helix</keyword>
<evidence type="ECO:0000313" key="7">
    <source>
        <dbReference type="EMBL" id="KAG0255720.1"/>
    </source>
</evidence>
<comment type="subcellular location">
    <subcellularLocation>
        <location evidence="1">Membrane</location>
        <topology evidence="1">Multi-pass membrane protein</topology>
    </subcellularLocation>
</comment>
<evidence type="ECO:0000256" key="3">
    <source>
        <dbReference type="ARBA" id="ARBA00022692"/>
    </source>
</evidence>